<keyword evidence="5 6" id="KW-0687">Ribonucleoprotein</keyword>
<keyword evidence="8" id="KW-1185">Reference proteome</keyword>
<evidence type="ECO:0000313" key="7">
    <source>
        <dbReference type="EMBL" id="BAM05068.1"/>
    </source>
</evidence>
<dbReference type="GO" id="GO:0019843">
    <property type="term" value="F:rRNA binding"/>
    <property type="evidence" value="ECO:0007669"/>
    <property type="project" value="UniProtKB-UniRule"/>
</dbReference>
<sequence length="115" mass="12381">MSQSTPTSTRPLLGTRVGVVTSVKRDKTATVVVEFKVQHPKYGKYIKKAQKFQVHDGKNELKEGDRVEIGSCRPLSKTKSHRLVRVVEAAPMAVDAFVSDDVAAGTAPADETSGG</sequence>
<organism evidence="7 8">
    <name type="scientific">Phycisphaera mikurensis (strain NBRC 102666 / KCTC 22515 / FYK2301M01)</name>
    <dbReference type="NCBI Taxonomy" id="1142394"/>
    <lineage>
        <taxon>Bacteria</taxon>
        <taxon>Pseudomonadati</taxon>
        <taxon>Planctomycetota</taxon>
        <taxon>Phycisphaerae</taxon>
        <taxon>Phycisphaerales</taxon>
        <taxon>Phycisphaeraceae</taxon>
        <taxon>Phycisphaera</taxon>
    </lineage>
</organism>
<dbReference type="AlphaFoldDB" id="I0III0"/>
<comment type="similarity">
    <text evidence="1 6">Belongs to the universal ribosomal protein uS17 family.</text>
</comment>
<comment type="function">
    <text evidence="6">One of the primary rRNA binding proteins, it binds specifically to the 5'-end of 16S ribosomal RNA.</text>
</comment>
<dbReference type="Gene3D" id="2.40.50.140">
    <property type="entry name" value="Nucleic acid-binding proteins"/>
    <property type="match status" value="1"/>
</dbReference>
<evidence type="ECO:0000313" key="8">
    <source>
        <dbReference type="Proteomes" id="UP000007881"/>
    </source>
</evidence>
<dbReference type="Proteomes" id="UP000007881">
    <property type="component" value="Chromosome"/>
</dbReference>
<dbReference type="RefSeq" id="WP_014438276.1">
    <property type="nucleotide sequence ID" value="NC_017080.1"/>
</dbReference>
<dbReference type="OrthoDB" id="9811714at2"/>
<reference evidence="7 8" key="1">
    <citation type="submission" date="2012-02" db="EMBL/GenBank/DDBJ databases">
        <title>Complete genome sequence of Phycisphaera mikurensis NBRC 102666.</title>
        <authorList>
            <person name="Ankai A."/>
            <person name="Hosoyama A."/>
            <person name="Terui Y."/>
            <person name="Sekine M."/>
            <person name="Fukai R."/>
            <person name="Kato Y."/>
            <person name="Nakamura S."/>
            <person name="Yamada-Narita S."/>
            <person name="Kawakoshi A."/>
            <person name="Fukunaga Y."/>
            <person name="Yamazaki S."/>
            <person name="Fujita N."/>
        </authorList>
    </citation>
    <scope>NUCLEOTIDE SEQUENCE [LARGE SCALE GENOMIC DNA]</scope>
    <source>
        <strain evidence="8">NBRC 102666 / KCTC 22515 / FYK2301M01</strain>
    </source>
</reference>
<dbReference type="STRING" id="1142394.PSMK_29090"/>
<dbReference type="InterPro" id="IPR012340">
    <property type="entry name" value="NA-bd_OB-fold"/>
</dbReference>
<dbReference type="HAMAP" id="MF_01345_B">
    <property type="entry name" value="Ribosomal_uS17_B"/>
    <property type="match status" value="1"/>
</dbReference>
<dbReference type="HOGENOM" id="CLU_073626_1_0_0"/>
<evidence type="ECO:0000256" key="1">
    <source>
        <dbReference type="ARBA" id="ARBA00010254"/>
    </source>
</evidence>
<accession>I0III0</accession>
<dbReference type="GO" id="GO:0006412">
    <property type="term" value="P:translation"/>
    <property type="evidence" value="ECO:0007669"/>
    <property type="project" value="UniProtKB-UniRule"/>
</dbReference>
<dbReference type="SUPFAM" id="SSF50249">
    <property type="entry name" value="Nucleic acid-binding proteins"/>
    <property type="match status" value="1"/>
</dbReference>
<dbReference type="Pfam" id="PF00366">
    <property type="entry name" value="Ribosomal_S17"/>
    <property type="match status" value="1"/>
</dbReference>
<dbReference type="InterPro" id="IPR000266">
    <property type="entry name" value="Ribosomal_uS17"/>
</dbReference>
<dbReference type="NCBIfam" id="TIGR03635">
    <property type="entry name" value="uS17_bact"/>
    <property type="match status" value="1"/>
</dbReference>
<keyword evidence="3 6" id="KW-0694">RNA-binding</keyword>
<gene>
    <name evidence="6 7" type="primary">rpsQ</name>
    <name evidence="7" type="ordered locus">PSMK_29090</name>
</gene>
<dbReference type="CDD" id="cd00364">
    <property type="entry name" value="Ribosomal_uS17"/>
    <property type="match status" value="1"/>
</dbReference>
<keyword evidence="2 6" id="KW-0699">rRNA-binding</keyword>
<dbReference type="InterPro" id="IPR019984">
    <property type="entry name" value="Ribosomal_uS17_bact/chlr"/>
</dbReference>
<keyword evidence="4 6" id="KW-0689">Ribosomal protein</keyword>
<evidence type="ECO:0000256" key="6">
    <source>
        <dbReference type="HAMAP-Rule" id="MF_01345"/>
    </source>
</evidence>
<dbReference type="PANTHER" id="PTHR10744:SF1">
    <property type="entry name" value="SMALL RIBOSOMAL SUBUNIT PROTEIN US17M"/>
    <property type="match status" value="1"/>
</dbReference>
<dbReference type="PRINTS" id="PR00973">
    <property type="entry name" value="RIBOSOMALS17"/>
</dbReference>
<dbReference type="KEGG" id="phm:PSMK_29090"/>
<dbReference type="eggNOG" id="COG0186">
    <property type="taxonomic scope" value="Bacteria"/>
</dbReference>
<dbReference type="GO" id="GO:0022627">
    <property type="term" value="C:cytosolic small ribosomal subunit"/>
    <property type="evidence" value="ECO:0007669"/>
    <property type="project" value="UniProtKB-UniRule"/>
</dbReference>
<evidence type="ECO:0000256" key="4">
    <source>
        <dbReference type="ARBA" id="ARBA00022980"/>
    </source>
</evidence>
<proteinExistence type="inferred from homology"/>
<name>I0III0_PHYMF</name>
<dbReference type="PANTHER" id="PTHR10744">
    <property type="entry name" value="40S RIBOSOMAL PROTEIN S11 FAMILY MEMBER"/>
    <property type="match status" value="1"/>
</dbReference>
<comment type="subunit">
    <text evidence="6">Part of the 30S ribosomal subunit.</text>
</comment>
<evidence type="ECO:0000256" key="3">
    <source>
        <dbReference type="ARBA" id="ARBA00022884"/>
    </source>
</evidence>
<dbReference type="EMBL" id="AP012338">
    <property type="protein sequence ID" value="BAM05068.1"/>
    <property type="molecule type" value="Genomic_DNA"/>
</dbReference>
<protein>
    <recommendedName>
        <fullName evidence="6">Small ribosomal subunit protein uS17</fullName>
    </recommendedName>
</protein>
<evidence type="ECO:0000256" key="5">
    <source>
        <dbReference type="ARBA" id="ARBA00023274"/>
    </source>
</evidence>
<dbReference type="NCBIfam" id="NF004123">
    <property type="entry name" value="PRK05610.1"/>
    <property type="match status" value="1"/>
</dbReference>
<dbReference type="GO" id="GO:0003735">
    <property type="term" value="F:structural constituent of ribosome"/>
    <property type="evidence" value="ECO:0007669"/>
    <property type="project" value="UniProtKB-UniRule"/>
</dbReference>
<evidence type="ECO:0000256" key="2">
    <source>
        <dbReference type="ARBA" id="ARBA00022730"/>
    </source>
</evidence>